<dbReference type="Pfam" id="PF09587">
    <property type="entry name" value="PGA_cap"/>
    <property type="match status" value="1"/>
</dbReference>
<dbReference type="InterPro" id="IPR029052">
    <property type="entry name" value="Metallo-depent_PP-like"/>
</dbReference>
<keyword evidence="5" id="KW-1185">Reference proteome</keyword>
<dbReference type="InterPro" id="IPR019079">
    <property type="entry name" value="Capsule_synth_CapA"/>
</dbReference>
<comment type="caution">
    <text evidence="4">The sequence shown here is derived from an EMBL/GenBank/DDBJ whole genome shotgun (WGS) entry which is preliminary data.</text>
</comment>
<proteinExistence type="inferred from homology"/>
<dbReference type="PANTHER" id="PTHR33393">
    <property type="entry name" value="POLYGLUTAMINE SYNTHESIS ACCESSORY PROTEIN RV0574C-RELATED"/>
    <property type="match status" value="1"/>
</dbReference>
<feature type="compositionally biased region" description="Basic and acidic residues" evidence="2">
    <location>
        <begin position="206"/>
        <end position="225"/>
    </location>
</feature>
<dbReference type="SUPFAM" id="SSF56300">
    <property type="entry name" value="Metallo-dependent phosphatases"/>
    <property type="match status" value="1"/>
</dbReference>
<feature type="region of interest" description="Disordered" evidence="2">
    <location>
        <begin position="194"/>
        <end position="225"/>
    </location>
</feature>
<sequence>MPCEAIVDTLKVFLCGDVMLGRGIDQILPHPGDPALREGYVTDARDYVALAEAANGPIPRPVDFAWPWGEALDVLADAAPDARIVNLETSVTRSDDFEPGKGIHYRMSPANLPCLGAARPDACALANNHVLDFGCRGLRETVGSLGAAGLQVAGAGLDADQARRPAVVAVDHRRVLVFSFRDGVQRHSVALGRDWQPTGRRPRTRVTREGCRAGRQRDTAGEATG</sequence>
<reference evidence="5" key="1">
    <citation type="journal article" date="2019" name="Int. J. Syst. Evol. Microbiol.">
        <title>The Global Catalogue of Microorganisms (GCM) 10K type strain sequencing project: providing services to taxonomists for standard genome sequencing and annotation.</title>
        <authorList>
            <consortium name="The Broad Institute Genomics Platform"/>
            <consortium name="The Broad Institute Genome Sequencing Center for Infectious Disease"/>
            <person name="Wu L."/>
            <person name="Ma J."/>
        </authorList>
    </citation>
    <scope>NUCLEOTIDE SEQUENCE [LARGE SCALE GENOMIC DNA]</scope>
    <source>
        <strain evidence="5">JCM 17441</strain>
    </source>
</reference>
<evidence type="ECO:0000256" key="2">
    <source>
        <dbReference type="SAM" id="MobiDB-lite"/>
    </source>
</evidence>
<organism evidence="4 5">
    <name type="scientific">Dactylosporangium darangshiense</name>
    <dbReference type="NCBI Taxonomy" id="579108"/>
    <lineage>
        <taxon>Bacteria</taxon>
        <taxon>Bacillati</taxon>
        <taxon>Actinomycetota</taxon>
        <taxon>Actinomycetes</taxon>
        <taxon>Micromonosporales</taxon>
        <taxon>Micromonosporaceae</taxon>
        <taxon>Dactylosporangium</taxon>
    </lineage>
</organism>
<dbReference type="InterPro" id="IPR052169">
    <property type="entry name" value="CW_Biosynth-Accessory"/>
</dbReference>
<feature type="domain" description="Capsule synthesis protein CapA" evidence="3">
    <location>
        <begin position="11"/>
        <end position="223"/>
    </location>
</feature>
<name>A0ABP8DPG8_9ACTN</name>
<dbReference type="SMART" id="SM00854">
    <property type="entry name" value="PGA_cap"/>
    <property type="match status" value="1"/>
</dbReference>
<dbReference type="Proteomes" id="UP001500620">
    <property type="component" value="Unassembled WGS sequence"/>
</dbReference>
<evidence type="ECO:0000259" key="3">
    <source>
        <dbReference type="SMART" id="SM00854"/>
    </source>
</evidence>
<evidence type="ECO:0000313" key="5">
    <source>
        <dbReference type="Proteomes" id="UP001500620"/>
    </source>
</evidence>
<evidence type="ECO:0000256" key="1">
    <source>
        <dbReference type="ARBA" id="ARBA00005662"/>
    </source>
</evidence>
<dbReference type="EMBL" id="BAABAT010000043">
    <property type="protein sequence ID" value="GAA4261060.1"/>
    <property type="molecule type" value="Genomic_DNA"/>
</dbReference>
<accession>A0ABP8DPG8</accession>
<comment type="similarity">
    <text evidence="1">Belongs to the CapA family.</text>
</comment>
<evidence type="ECO:0000313" key="4">
    <source>
        <dbReference type="EMBL" id="GAA4261060.1"/>
    </source>
</evidence>
<dbReference type="PANTHER" id="PTHR33393:SF11">
    <property type="entry name" value="POLYGLUTAMINE SYNTHESIS ACCESSORY PROTEIN RV0574C-RELATED"/>
    <property type="match status" value="1"/>
</dbReference>
<protein>
    <recommendedName>
        <fullName evidence="3">Capsule synthesis protein CapA domain-containing protein</fullName>
    </recommendedName>
</protein>
<gene>
    <name evidence="4" type="ORF">GCM10022255_092190</name>
</gene>